<accession>A0ABX2RVD3</accession>
<keyword evidence="2" id="KW-1133">Transmembrane helix</keyword>
<gene>
    <name evidence="3" type="ORF">HDA35_005811</name>
</gene>
<name>A0ABX2RVD3_9ACTN</name>
<feature type="region of interest" description="Disordered" evidence="1">
    <location>
        <begin position="1"/>
        <end position="38"/>
    </location>
</feature>
<reference evidence="3 4" key="1">
    <citation type="submission" date="2020-07" db="EMBL/GenBank/DDBJ databases">
        <title>Sequencing the genomes of 1000 actinobacteria strains.</title>
        <authorList>
            <person name="Klenk H.-P."/>
        </authorList>
    </citation>
    <scope>NUCLEOTIDE SEQUENCE [LARGE SCALE GENOMIC DNA]</scope>
    <source>
        <strain evidence="3 4">DSM 43814</strain>
    </source>
</reference>
<keyword evidence="2" id="KW-0812">Transmembrane</keyword>
<feature type="transmembrane region" description="Helical" evidence="2">
    <location>
        <begin position="43"/>
        <end position="67"/>
    </location>
</feature>
<comment type="caution">
    <text evidence="3">The sequence shown here is derived from an EMBL/GenBank/DDBJ whole genome shotgun (WGS) entry which is preliminary data.</text>
</comment>
<evidence type="ECO:0000256" key="2">
    <source>
        <dbReference type="SAM" id="Phobius"/>
    </source>
</evidence>
<dbReference type="Proteomes" id="UP000631553">
    <property type="component" value="Unassembled WGS sequence"/>
</dbReference>
<keyword evidence="4" id="KW-1185">Reference proteome</keyword>
<evidence type="ECO:0000256" key="1">
    <source>
        <dbReference type="SAM" id="MobiDB-lite"/>
    </source>
</evidence>
<feature type="compositionally biased region" description="Polar residues" evidence="1">
    <location>
        <begin position="1"/>
        <end position="20"/>
    </location>
</feature>
<proteinExistence type="predicted"/>
<keyword evidence="2" id="KW-0472">Membrane</keyword>
<evidence type="ECO:0000313" key="4">
    <source>
        <dbReference type="Proteomes" id="UP000631553"/>
    </source>
</evidence>
<protein>
    <submittedName>
        <fullName evidence="3">Uncharacterized protein</fullName>
    </submittedName>
</protein>
<organism evidence="3 4">
    <name type="scientific">Micromonospora purpureochromogenes</name>
    <dbReference type="NCBI Taxonomy" id="47872"/>
    <lineage>
        <taxon>Bacteria</taxon>
        <taxon>Bacillati</taxon>
        <taxon>Actinomycetota</taxon>
        <taxon>Actinomycetes</taxon>
        <taxon>Micromonosporales</taxon>
        <taxon>Micromonosporaceae</taxon>
        <taxon>Micromonospora</taxon>
    </lineage>
</organism>
<dbReference type="EMBL" id="JACCCQ010000001">
    <property type="protein sequence ID" value="NYF59980.1"/>
    <property type="molecule type" value="Genomic_DNA"/>
</dbReference>
<dbReference type="RefSeq" id="WP_179805568.1">
    <property type="nucleotide sequence ID" value="NZ_JACCCQ010000001.1"/>
</dbReference>
<sequence length="68" mass="7606">MIIESTTRTSPSRWPVNNSRPAPAWWSQPTRPQQHPPQRPHNWLPYVVLGATALVIGSLATIVVVLAR</sequence>
<evidence type="ECO:0000313" key="3">
    <source>
        <dbReference type="EMBL" id="NYF59980.1"/>
    </source>
</evidence>